<dbReference type="Proteomes" id="UP000254575">
    <property type="component" value="Unassembled WGS sequence"/>
</dbReference>
<feature type="transmembrane region" description="Helical" evidence="7">
    <location>
        <begin position="216"/>
        <end position="237"/>
    </location>
</feature>
<dbReference type="InterPro" id="IPR001991">
    <property type="entry name" value="Na-dicarboxylate_symporter"/>
</dbReference>
<keyword evidence="3" id="KW-0813">Transport</keyword>
<dbReference type="GO" id="GO:0015293">
    <property type="term" value="F:symporter activity"/>
    <property type="evidence" value="ECO:0007669"/>
    <property type="project" value="InterPro"/>
</dbReference>
<dbReference type="PANTHER" id="PTHR42865:SF5">
    <property type="entry name" value="L-CYSTINE TRANSPORTER TCYP"/>
    <property type="match status" value="1"/>
</dbReference>
<keyword evidence="4 7" id="KW-0812">Transmembrane</keyword>
<dbReference type="SUPFAM" id="SSF118215">
    <property type="entry name" value="Proton glutamate symport protein"/>
    <property type="match status" value="1"/>
</dbReference>
<keyword evidence="9" id="KW-1185">Reference proteome</keyword>
<feature type="transmembrane region" description="Helical" evidence="7">
    <location>
        <begin position="385"/>
        <end position="407"/>
    </location>
</feature>
<dbReference type="InterPro" id="IPR036458">
    <property type="entry name" value="Na:dicarbo_symporter_sf"/>
</dbReference>
<dbReference type="PANTHER" id="PTHR42865">
    <property type="entry name" value="PROTON/GLUTAMATE-ASPARTATE SYMPORTER"/>
    <property type="match status" value="1"/>
</dbReference>
<dbReference type="GO" id="GO:0015184">
    <property type="term" value="F:L-cystine transmembrane transporter activity"/>
    <property type="evidence" value="ECO:0007669"/>
    <property type="project" value="TreeGrafter"/>
</dbReference>
<evidence type="ECO:0000256" key="4">
    <source>
        <dbReference type="ARBA" id="ARBA00022692"/>
    </source>
</evidence>
<dbReference type="AlphaFoldDB" id="A0A380MK11"/>
<evidence type="ECO:0000256" key="2">
    <source>
        <dbReference type="ARBA" id="ARBA00006148"/>
    </source>
</evidence>
<feature type="transmembrane region" description="Helical" evidence="7">
    <location>
        <begin position="257"/>
        <end position="277"/>
    </location>
</feature>
<protein>
    <submittedName>
        <fullName evidence="8">Transporter of cystine tcyP</fullName>
    </submittedName>
</protein>
<proteinExistence type="inferred from homology"/>
<evidence type="ECO:0000256" key="7">
    <source>
        <dbReference type="SAM" id="Phobius"/>
    </source>
</evidence>
<sequence>MLILLYLLPFIGILYGLFHWQQRESSLSKVVFAGLFAGLVYGLLLSFSSLAKEVLLWVNIVGNGYVQLLKMIALPLVFVSILAAVAKVERASAIGKISFFVIATLLLTTAAAAFIGIVIANLFDLNAASLVAGEAEKARGASMLANQDKTAALTIPALLQSFIPSNIVASLAGLGDTAMISTVIIASLLGIAALQVARKDALQGERIALCVETLQIWVLALVRMIIRLTPYGVAALMVKVMVSTNAGALLQLAKFFVASYIALALVLLMHAAIIYASGRNVKDYVRKVLPVLTFAFTSRSSAATIALNIEAQTQALHIASPIANFAASFGATIGQNGCAGVYPAMLAIMIAPTMGIDPWSFSFIASVIVVVVIASFGVAGVGGGATFAAIIVLSTLGLPIELAGLLISIEPVIDMMRTAVNVNGSMTAGVVTQRLLGKKLSALDSAQR</sequence>
<feature type="transmembrane region" description="Helical" evidence="7">
    <location>
        <begin position="178"/>
        <end position="196"/>
    </location>
</feature>
<name>A0A380MK11_9GAMM</name>
<comment type="similarity">
    <text evidence="2">Belongs to the dicarboxylate/amino acid:cation symporter (DAACS) (TC 2.A.23) family.</text>
</comment>
<gene>
    <name evidence="8" type="primary">tcyP</name>
    <name evidence="8" type="ORF">NCTC10717_00254</name>
</gene>
<keyword evidence="5 7" id="KW-1133">Transmembrane helix</keyword>
<dbReference type="EMBL" id="UHIA01000003">
    <property type="protein sequence ID" value="SUO91658.1"/>
    <property type="molecule type" value="Genomic_DNA"/>
</dbReference>
<dbReference type="PRINTS" id="PR00173">
    <property type="entry name" value="EDTRNSPORT"/>
</dbReference>
<evidence type="ECO:0000256" key="6">
    <source>
        <dbReference type="ARBA" id="ARBA00023136"/>
    </source>
</evidence>
<feature type="transmembrane region" description="Helical" evidence="7">
    <location>
        <begin position="68"/>
        <end position="86"/>
    </location>
</feature>
<accession>A0A380MK11</accession>
<feature type="transmembrane region" description="Helical" evidence="7">
    <location>
        <begin position="30"/>
        <end position="48"/>
    </location>
</feature>
<dbReference type="Gene3D" id="1.10.3860.10">
    <property type="entry name" value="Sodium:dicarboxylate symporter"/>
    <property type="match status" value="1"/>
</dbReference>
<reference evidence="8 9" key="1">
    <citation type="submission" date="2018-06" db="EMBL/GenBank/DDBJ databases">
        <authorList>
            <consortium name="Pathogen Informatics"/>
            <person name="Doyle S."/>
        </authorList>
    </citation>
    <scope>NUCLEOTIDE SEQUENCE [LARGE SCALE GENOMIC DNA]</scope>
    <source>
        <strain evidence="8 9">NCTC10717</strain>
    </source>
</reference>
<evidence type="ECO:0000256" key="1">
    <source>
        <dbReference type="ARBA" id="ARBA00004141"/>
    </source>
</evidence>
<feature type="transmembrane region" description="Helical" evidence="7">
    <location>
        <begin position="98"/>
        <end position="123"/>
    </location>
</feature>
<comment type="subcellular location">
    <subcellularLocation>
        <location evidence="1">Membrane</location>
        <topology evidence="1">Multi-pass membrane protein</topology>
    </subcellularLocation>
</comment>
<dbReference type="RefSeq" id="WP_115217572.1">
    <property type="nucleotide sequence ID" value="NZ_UHIA01000003.1"/>
</dbReference>
<dbReference type="Pfam" id="PF00375">
    <property type="entry name" value="SDF"/>
    <property type="match status" value="1"/>
</dbReference>
<evidence type="ECO:0000313" key="9">
    <source>
        <dbReference type="Proteomes" id="UP000254575"/>
    </source>
</evidence>
<evidence type="ECO:0000313" key="8">
    <source>
        <dbReference type="EMBL" id="SUO91658.1"/>
    </source>
</evidence>
<dbReference type="OrthoDB" id="7778689at2"/>
<organism evidence="8 9">
    <name type="scientific">Suttonella indologenes</name>
    <dbReference type="NCBI Taxonomy" id="13276"/>
    <lineage>
        <taxon>Bacteria</taxon>
        <taxon>Pseudomonadati</taxon>
        <taxon>Pseudomonadota</taxon>
        <taxon>Gammaproteobacteria</taxon>
        <taxon>Cardiobacteriales</taxon>
        <taxon>Cardiobacteriaceae</taxon>
        <taxon>Suttonella</taxon>
    </lineage>
</organism>
<feature type="transmembrane region" description="Helical" evidence="7">
    <location>
        <begin position="6"/>
        <end position="21"/>
    </location>
</feature>
<evidence type="ECO:0000256" key="5">
    <source>
        <dbReference type="ARBA" id="ARBA00022989"/>
    </source>
</evidence>
<evidence type="ECO:0000256" key="3">
    <source>
        <dbReference type="ARBA" id="ARBA00022448"/>
    </source>
</evidence>
<keyword evidence="6 7" id="KW-0472">Membrane</keyword>
<dbReference type="GO" id="GO:0005886">
    <property type="term" value="C:plasma membrane"/>
    <property type="evidence" value="ECO:0007669"/>
    <property type="project" value="TreeGrafter"/>
</dbReference>
<feature type="transmembrane region" description="Helical" evidence="7">
    <location>
        <begin position="359"/>
        <end position="379"/>
    </location>
</feature>